<evidence type="ECO:0000313" key="5">
    <source>
        <dbReference type="Proteomes" id="UP001063166"/>
    </source>
</evidence>
<feature type="transmembrane region" description="Helical" evidence="2">
    <location>
        <begin position="80"/>
        <end position="105"/>
    </location>
</feature>
<feature type="transmembrane region" description="Helical" evidence="2">
    <location>
        <begin position="259"/>
        <end position="280"/>
    </location>
</feature>
<dbReference type="OrthoDB" id="3263055at2759"/>
<dbReference type="AlphaFoldDB" id="A0A9P3PTL9"/>
<keyword evidence="2" id="KW-0472">Membrane</keyword>
<evidence type="ECO:0000256" key="1">
    <source>
        <dbReference type="SAM" id="MobiDB-lite"/>
    </source>
</evidence>
<feature type="transmembrane region" description="Helical" evidence="2">
    <location>
        <begin position="230"/>
        <end position="253"/>
    </location>
</feature>
<dbReference type="InterPro" id="IPR045339">
    <property type="entry name" value="DUF6534"/>
</dbReference>
<gene>
    <name evidence="4" type="ORF">LshimejAT787_0905590</name>
</gene>
<dbReference type="Proteomes" id="UP001063166">
    <property type="component" value="Unassembled WGS sequence"/>
</dbReference>
<feature type="transmembrane region" description="Helical" evidence="2">
    <location>
        <begin position="117"/>
        <end position="140"/>
    </location>
</feature>
<feature type="domain" description="DUF6534" evidence="3">
    <location>
        <begin position="198"/>
        <end position="284"/>
    </location>
</feature>
<accession>A0A9P3PTL9</accession>
<comment type="caution">
    <text evidence="4">The sequence shown here is derived from an EMBL/GenBank/DDBJ whole genome shotgun (WGS) entry which is preliminary data.</text>
</comment>
<feature type="transmembrane region" description="Helical" evidence="2">
    <location>
        <begin position="186"/>
        <end position="210"/>
    </location>
</feature>
<organism evidence="4 5">
    <name type="scientific">Lyophyllum shimeji</name>
    <name type="common">Hon-shimeji</name>
    <name type="synonym">Tricholoma shimeji</name>
    <dbReference type="NCBI Taxonomy" id="47721"/>
    <lineage>
        <taxon>Eukaryota</taxon>
        <taxon>Fungi</taxon>
        <taxon>Dikarya</taxon>
        <taxon>Basidiomycota</taxon>
        <taxon>Agaricomycotina</taxon>
        <taxon>Agaricomycetes</taxon>
        <taxon>Agaricomycetidae</taxon>
        <taxon>Agaricales</taxon>
        <taxon>Tricholomatineae</taxon>
        <taxon>Lyophyllaceae</taxon>
        <taxon>Lyophyllum</taxon>
    </lineage>
</organism>
<dbReference type="PANTHER" id="PTHR40465:SF1">
    <property type="entry name" value="DUF6534 DOMAIN-CONTAINING PROTEIN"/>
    <property type="match status" value="1"/>
</dbReference>
<keyword evidence="2" id="KW-0812">Transmembrane</keyword>
<sequence length="373" mass="41589">MMQDRQGDVVDPPSVGQKTLKESTPLSIIMSTTQMAAHVVENMGGQLIGVLLSAVLLGVSLVQTFYYYMAYPNDPWYLKYLVAATAFLDTAHMMMISHMLWYYLVSGYNDPARLERIVWSLVMEALCTGLTGCLVQCFYLTRVWVLSKRNKFLTGFILLIVLATAAMGTVWVILAMQLKTYDDLLTISGITISINALSVTSDVLIAGSLVYMLHHARTGFRKSDTMINKLMIFVVNTGVLTSLFAIAALLSIVLDPYRLIYAGFYYCIGRLYTNSFLATLNGREMVKRSGEDTSNMLNSIPNTLLNANSVNGKKFPQNISIRIDQTKEVDQSGTGSHEMHNFDSKMAADDDLDTPPRSLAKVPEEEYGHNYRV</sequence>
<feature type="transmembrane region" description="Helical" evidence="2">
    <location>
        <begin position="47"/>
        <end position="68"/>
    </location>
</feature>
<name>A0A9P3PTL9_LYOSH</name>
<feature type="transmembrane region" description="Helical" evidence="2">
    <location>
        <begin position="152"/>
        <end position="174"/>
    </location>
</feature>
<evidence type="ECO:0000256" key="2">
    <source>
        <dbReference type="SAM" id="Phobius"/>
    </source>
</evidence>
<feature type="compositionally biased region" description="Basic and acidic residues" evidence="1">
    <location>
        <begin position="362"/>
        <end position="373"/>
    </location>
</feature>
<evidence type="ECO:0000313" key="4">
    <source>
        <dbReference type="EMBL" id="GLB41344.1"/>
    </source>
</evidence>
<dbReference type="Pfam" id="PF20152">
    <property type="entry name" value="DUF6534"/>
    <property type="match status" value="1"/>
</dbReference>
<keyword evidence="2" id="KW-1133">Transmembrane helix</keyword>
<dbReference type="EMBL" id="BRPK01000009">
    <property type="protein sequence ID" value="GLB41344.1"/>
    <property type="molecule type" value="Genomic_DNA"/>
</dbReference>
<dbReference type="PANTHER" id="PTHR40465">
    <property type="entry name" value="CHROMOSOME 1, WHOLE GENOME SHOTGUN SEQUENCE"/>
    <property type="match status" value="1"/>
</dbReference>
<keyword evidence="5" id="KW-1185">Reference proteome</keyword>
<feature type="region of interest" description="Disordered" evidence="1">
    <location>
        <begin position="326"/>
        <end position="373"/>
    </location>
</feature>
<reference evidence="4" key="1">
    <citation type="submission" date="2022-07" db="EMBL/GenBank/DDBJ databases">
        <title>The genome of Lyophyllum shimeji provides insight into the initial evolution of ectomycorrhizal fungal genome.</title>
        <authorList>
            <person name="Kobayashi Y."/>
            <person name="Shibata T."/>
            <person name="Hirakawa H."/>
            <person name="Shigenobu S."/>
            <person name="Nishiyama T."/>
            <person name="Yamada A."/>
            <person name="Hasebe M."/>
            <person name="Kawaguchi M."/>
        </authorList>
    </citation>
    <scope>NUCLEOTIDE SEQUENCE</scope>
    <source>
        <strain evidence="4">AT787</strain>
    </source>
</reference>
<proteinExistence type="predicted"/>
<protein>
    <recommendedName>
        <fullName evidence="3">DUF6534 domain-containing protein</fullName>
    </recommendedName>
</protein>
<feature type="compositionally biased region" description="Basic and acidic residues" evidence="1">
    <location>
        <begin position="337"/>
        <end position="348"/>
    </location>
</feature>
<evidence type="ECO:0000259" key="3">
    <source>
        <dbReference type="Pfam" id="PF20152"/>
    </source>
</evidence>